<dbReference type="EMBL" id="CP114883">
    <property type="protein sequence ID" value="WBB07104.1"/>
    <property type="molecule type" value="Genomic_DNA"/>
</dbReference>
<reference evidence="4 6" key="1">
    <citation type="submission" date="2019-08" db="EMBL/GenBank/DDBJ databases">
        <title>In-depth cultivation of the pig gut microbiome towards novel bacterial diversity and tailored functional studies.</title>
        <authorList>
            <person name="Wylensek D."/>
            <person name="Hitch T.C.A."/>
            <person name="Clavel T."/>
        </authorList>
    </citation>
    <scope>NUCLEOTIDE SEQUENCE [LARGE SCALE GENOMIC DNA]</scope>
    <source>
        <strain evidence="4 6">BL-178-WT-3A</strain>
    </source>
</reference>
<name>A0A6N7WPV7_STRAY</name>
<keyword evidence="4" id="KW-0418">Kinase</keyword>
<feature type="domain" description="ABC1 atypical kinase-like" evidence="3">
    <location>
        <begin position="72"/>
        <end position="313"/>
    </location>
</feature>
<evidence type="ECO:0000259" key="3">
    <source>
        <dbReference type="Pfam" id="PF03109"/>
    </source>
</evidence>
<dbReference type="GO" id="GO:0016301">
    <property type="term" value="F:kinase activity"/>
    <property type="evidence" value="ECO:0007669"/>
    <property type="project" value="UniProtKB-KW"/>
</dbReference>
<feature type="transmembrane region" description="Helical" evidence="2">
    <location>
        <begin position="472"/>
        <end position="493"/>
    </location>
</feature>
<feature type="transmembrane region" description="Helical" evidence="2">
    <location>
        <begin position="499"/>
        <end position="520"/>
    </location>
</feature>
<dbReference type="EMBL" id="VUNP01000020">
    <property type="protein sequence ID" value="MST53875.1"/>
    <property type="molecule type" value="Genomic_DNA"/>
</dbReference>
<keyword evidence="2" id="KW-0472">Membrane</keyword>
<evidence type="ECO:0000313" key="5">
    <source>
        <dbReference type="EMBL" id="WBB07104.1"/>
    </source>
</evidence>
<dbReference type="PANTHER" id="PTHR10566">
    <property type="entry name" value="CHAPERONE-ACTIVITY OF BC1 COMPLEX CABC1 -RELATED"/>
    <property type="match status" value="1"/>
</dbReference>
<evidence type="ECO:0000256" key="1">
    <source>
        <dbReference type="ARBA" id="ARBA00009670"/>
    </source>
</evidence>
<reference evidence="5 7" key="2">
    <citation type="submission" date="2022-12" db="EMBL/GenBank/DDBJ databases">
        <title>Streptococcus alactolyticus LGM, complete genome.</title>
        <authorList>
            <person name="Liu Z."/>
            <person name="Mu C."/>
            <person name="Zhu W."/>
        </authorList>
    </citation>
    <scope>NUCLEOTIDE SEQUENCE [LARGE SCALE GENOMIC DNA]</scope>
    <source>
        <strain evidence="5 7">LGM</strain>
    </source>
</reference>
<evidence type="ECO:0000313" key="7">
    <source>
        <dbReference type="Proteomes" id="UP001212085"/>
    </source>
</evidence>
<dbReference type="Pfam" id="PF03109">
    <property type="entry name" value="ABC1"/>
    <property type="match status" value="1"/>
</dbReference>
<protein>
    <submittedName>
        <fullName evidence="4">AarF/ABC1/UbiB kinase family protein</fullName>
    </submittedName>
    <submittedName>
        <fullName evidence="5">AarF/UbiB family protein</fullName>
    </submittedName>
</protein>
<comment type="similarity">
    <text evidence="1">Belongs to the protein kinase superfamily. ADCK protein kinase family.</text>
</comment>
<dbReference type="CDD" id="cd05121">
    <property type="entry name" value="ABC1_ADCK3-like"/>
    <property type="match status" value="1"/>
</dbReference>
<evidence type="ECO:0000313" key="6">
    <source>
        <dbReference type="Proteomes" id="UP000471052"/>
    </source>
</evidence>
<keyword evidence="7" id="KW-1185">Reference proteome</keyword>
<keyword evidence="2" id="KW-1133">Transmembrane helix</keyword>
<evidence type="ECO:0000256" key="2">
    <source>
        <dbReference type="SAM" id="Phobius"/>
    </source>
</evidence>
<evidence type="ECO:0000313" key="4">
    <source>
        <dbReference type="EMBL" id="MST53875.1"/>
    </source>
</evidence>
<dbReference type="InterPro" id="IPR004147">
    <property type="entry name" value="ABC1_dom"/>
</dbReference>
<organism evidence="4 6">
    <name type="scientific">Streptococcus alactolyticus</name>
    <dbReference type="NCBI Taxonomy" id="29389"/>
    <lineage>
        <taxon>Bacteria</taxon>
        <taxon>Bacillati</taxon>
        <taxon>Bacillota</taxon>
        <taxon>Bacilli</taxon>
        <taxon>Lactobacillales</taxon>
        <taxon>Streptococcaceae</taxon>
        <taxon>Streptococcus</taxon>
    </lineage>
</organism>
<dbReference type="OrthoDB" id="9795390at2"/>
<proteinExistence type="inferred from homology"/>
<keyword evidence="2" id="KW-0812">Transmembrane</keyword>
<dbReference type="InterPro" id="IPR050154">
    <property type="entry name" value="UbiB_kinase"/>
</dbReference>
<sequence>MSNKRLREIIGVFSAVGLTTLKEKGKPLKDKSTPRKLRLAFEKLGPSFIKIGQILSTRSDLLPDVYIKELSKLQNDVIPLPQEEMLAAIKAELPVPMSEVFAEIGTTPLASGSVAQTVRATLVDGQQVVIKIQRPHLPEIINEDLNLLIRLSRFIPKGILPMVNFGEVFEQLKESLSREIDFRNEAQAIQTFSDLNKSVACIATPRLFDSYTTPRMLVEEYVEGIPINHYDELVKAGYDLEDIGKKLMLSFIKQVFKDGYFHGDPHPGNLLISEGKIYFIDFGIIGQLENDMRVALNDILYSFTAQDVEGMMQGILAVTSFDSTLSKTDLAQDVERMLAKYSNLDLGNLSLTDLIEDLLDVFVKNDLKASPKITILEKASLQIEGIFRELAPDVDLMTLSKNYFLENMGPDMLKQALNKETLLIELFYQLKNGKNIPRRLNQLLEQVLNGRILINHDIYDYKKRILVINQMVNRFVVGLLFTGTLLAATILSFNPQRQGLSTALFSLSAILFLWDLVLILKKKK</sequence>
<keyword evidence="4" id="KW-0808">Transferase</keyword>
<dbReference type="PANTHER" id="PTHR10566:SF113">
    <property type="entry name" value="PROTEIN ACTIVITY OF BC1 COMPLEX KINASE 7, CHLOROPLASTIC"/>
    <property type="match status" value="1"/>
</dbReference>
<dbReference type="AlphaFoldDB" id="A0A6N7WPV7"/>
<dbReference type="Proteomes" id="UP000471052">
    <property type="component" value="Unassembled WGS sequence"/>
</dbReference>
<dbReference type="Gene3D" id="1.10.510.10">
    <property type="entry name" value="Transferase(Phosphotransferase) domain 1"/>
    <property type="match status" value="1"/>
</dbReference>
<dbReference type="RefSeq" id="WP_154455002.1">
    <property type="nucleotide sequence ID" value="NZ_CP114883.1"/>
</dbReference>
<dbReference type="SUPFAM" id="SSF56112">
    <property type="entry name" value="Protein kinase-like (PK-like)"/>
    <property type="match status" value="1"/>
</dbReference>
<accession>A0A6N7WPV7</accession>
<gene>
    <name evidence="4" type="ORF">FYJ82_05645</name>
    <name evidence="5" type="ORF">O6R09_04065</name>
</gene>
<dbReference type="InterPro" id="IPR011009">
    <property type="entry name" value="Kinase-like_dom_sf"/>
</dbReference>
<dbReference type="Proteomes" id="UP001212085">
    <property type="component" value="Chromosome"/>
</dbReference>